<reference evidence="1 2" key="1">
    <citation type="submission" date="2024-08" db="EMBL/GenBank/DDBJ databases">
        <authorList>
            <person name="Lu H."/>
        </authorList>
    </citation>
    <scope>NUCLEOTIDE SEQUENCE [LARGE SCALE GENOMIC DNA]</scope>
    <source>
        <strain evidence="1 2">DXS20W</strain>
    </source>
</reference>
<comment type="caution">
    <text evidence="1">The sequence shown here is derived from an EMBL/GenBank/DDBJ whole genome shotgun (WGS) entry which is preliminary data.</text>
</comment>
<dbReference type="EMBL" id="JBIGHX010000003">
    <property type="protein sequence ID" value="MFG6462278.1"/>
    <property type="molecule type" value="Genomic_DNA"/>
</dbReference>
<protein>
    <recommendedName>
        <fullName evidence="3">HTH domain-containing protein</fullName>
    </recommendedName>
</protein>
<dbReference type="RefSeq" id="WP_394511141.1">
    <property type="nucleotide sequence ID" value="NZ_JBIGHX010000003.1"/>
</dbReference>
<accession>A0ABW7GK21</accession>
<dbReference type="Proteomes" id="UP001606302">
    <property type="component" value="Unassembled WGS sequence"/>
</dbReference>
<keyword evidence="2" id="KW-1185">Reference proteome</keyword>
<evidence type="ECO:0000313" key="2">
    <source>
        <dbReference type="Proteomes" id="UP001606302"/>
    </source>
</evidence>
<gene>
    <name evidence="1" type="ORF">ACG04Q_11920</name>
</gene>
<name>A0ABW7GK21_9BURK</name>
<evidence type="ECO:0008006" key="3">
    <source>
        <dbReference type="Google" id="ProtNLM"/>
    </source>
</evidence>
<evidence type="ECO:0000313" key="1">
    <source>
        <dbReference type="EMBL" id="MFG6462278.1"/>
    </source>
</evidence>
<organism evidence="1 2">
    <name type="scientific">Pelomonas lactea</name>
    <dbReference type="NCBI Taxonomy" id="3299030"/>
    <lineage>
        <taxon>Bacteria</taxon>
        <taxon>Pseudomonadati</taxon>
        <taxon>Pseudomonadota</taxon>
        <taxon>Betaproteobacteria</taxon>
        <taxon>Burkholderiales</taxon>
        <taxon>Sphaerotilaceae</taxon>
        <taxon>Roseateles</taxon>
    </lineage>
</organism>
<sequence>MSAGNARRRALLIQRLAASHCGQARGIRARDLARVLGLRERVLRQLVSDAREDGVAIAGTPESGYFIAETAAELEACCHFLRARALHSLHIEAQLRRIPLADLLGQLRLPT</sequence>
<proteinExistence type="predicted"/>